<sequence length="288" mass="31376">MSWRALRALRAGERPDHISARFSGDLADVLVVRELGLETWARLSVDLRVGKVIGAAIAPVSTLAYSRDVSPEDERLFGVFAAHRRDRSSALSAMSGADAGWMEENHPLELRDPAALGLERVDQDPRSIVTSPVRYVGLGLTAGAHAPSWPGFAEPDALSQLWETSDQLMRHRTVLGGRLEAQVGGRHGRASGEQKVVRERRCDHRLLQAREGLHAPAARTSGDKGVGRGHHRAAGQHRRPAAPPCAHPTHRLRVHPRNSSGTGIRAIGVRGPRPLERISRRTGPDGRL</sequence>
<evidence type="ECO:0000313" key="2">
    <source>
        <dbReference type="EMBL" id="MBB3725649.1"/>
    </source>
</evidence>
<accession>A0A7W5YPX2</accession>
<organism evidence="2 3">
    <name type="scientific">Nonomuraea dietziae</name>
    <dbReference type="NCBI Taxonomy" id="65515"/>
    <lineage>
        <taxon>Bacteria</taxon>
        <taxon>Bacillati</taxon>
        <taxon>Actinomycetota</taxon>
        <taxon>Actinomycetes</taxon>
        <taxon>Streptosporangiales</taxon>
        <taxon>Streptosporangiaceae</taxon>
        <taxon>Nonomuraea</taxon>
    </lineage>
</organism>
<reference evidence="2 3" key="1">
    <citation type="submission" date="2020-08" db="EMBL/GenBank/DDBJ databases">
        <title>Sequencing the genomes of 1000 actinobacteria strains.</title>
        <authorList>
            <person name="Klenk H.-P."/>
        </authorList>
    </citation>
    <scope>NUCLEOTIDE SEQUENCE [LARGE SCALE GENOMIC DNA]</scope>
    <source>
        <strain evidence="2 3">DSM 44320</strain>
    </source>
</reference>
<comment type="caution">
    <text evidence="2">The sequence shown here is derived from an EMBL/GenBank/DDBJ whole genome shotgun (WGS) entry which is preliminary data.</text>
</comment>
<protein>
    <submittedName>
        <fullName evidence="2">Uncharacterized protein</fullName>
    </submittedName>
</protein>
<dbReference type="EMBL" id="JACIBV010000001">
    <property type="protein sequence ID" value="MBB3725649.1"/>
    <property type="molecule type" value="Genomic_DNA"/>
</dbReference>
<dbReference type="Proteomes" id="UP000579945">
    <property type="component" value="Unassembled WGS sequence"/>
</dbReference>
<name>A0A7W5YPX2_9ACTN</name>
<evidence type="ECO:0000313" key="3">
    <source>
        <dbReference type="Proteomes" id="UP000579945"/>
    </source>
</evidence>
<feature type="compositionally biased region" description="Basic and acidic residues" evidence="1">
    <location>
        <begin position="273"/>
        <end position="288"/>
    </location>
</feature>
<evidence type="ECO:0000256" key="1">
    <source>
        <dbReference type="SAM" id="MobiDB-lite"/>
    </source>
</evidence>
<feature type="region of interest" description="Disordered" evidence="1">
    <location>
        <begin position="215"/>
        <end position="288"/>
    </location>
</feature>
<dbReference type="AlphaFoldDB" id="A0A7W5YPX2"/>
<keyword evidence="3" id="KW-1185">Reference proteome</keyword>
<gene>
    <name evidence="2" type="ORF">FHR33_001509</name>
</gene>
<proteinExistence type="predicted"/>
<feature type="compositionally biased region" description="Basic residues" evidence="1">
    <location>
        <begin position="227"/>
        <end position="240"/>
    </location>
</feature>